<keyword evidence="2" id="KW-1185">Reference proteome</keyword>
<reference evidence="2" key="1">
    <citation type="submission" date="2015-09" db="EMBL/GenBank/DDBJ databases">
        <authorList>
            <person name="Graham D.E."/>
            <person name="Mahan K.M."/>
            <person name="Klingeman D.M."/>
            <person name="Fida T."/>
            <person name="Giannone R.J."/>
            <person name="Hettich R.L."/>
            <person name="Parry R.J."/>
            <person name="Spain J.C."/>
        </authorList>
    </citation>
    <scope>NUCLEOTIDE SEQUENCE [LARGE SCALE GENOMIC DNA]</scope>
    <source>
        <strain evidence="2">JCM 4701</strain>
    </source>
</reference>
<dbReference type="Pfam" id="PF05791">
    <property type="entry name" value="Bacillus_HBL"/>
    <property type="match status" value="1"/>
</dbReference>
<protein>
    <submittedName>
        <fullName evidence="1">Uncharacterized protein</fullName>
    </submittedName>
</protein>
<dbReference type="AlphaFoldDB" id="A0A2N8PAT1"/>
<dbReference type="InterPro" id="IPR008414">
    <property type="entry name" value="HBL"/>
</dbReference>
<dbReference type="Proteomes" id="UP000236047">
    <property type="component" value="Unassembled WGS sequence"/>
</dbReference>
<dbReference type="RefSeq" id="WP_102925613.1">
    <property type="nucleotide sequence ID" value="NZ_LJSN01000003.1"/>
</dbReference>
<gene>
    <name evidence="1" type="ORF">AOB60_28825</name>
</gene>
<name>A0A2N8PAT1_STRNR</name>
<dbReference type="Gene3D" id="1.20.1170.10">
    <property type="match status" value="1"/>
</dbReference>
<comment type="caution">
    <text evidence="1">The sequence shown here is derived from an EMBL/GenBank/DDBJ whole genome shotgun (WGS) entry which is preliminary data.</text>
</comment>
<sequence>MTAPSSLLSSVGQVAKDILANSPEEASAAPELASHVKNAQGHARTWLDSTSHSVEEPLHAIRSFTATYMDTTAAHLAELAASVKAGGTDAQSAKAQLVQQLQDAKAALADLRSRLSRGHDAVNTLDRDLAADVAAFNGDMTAISTKIASDEELQKQLGHDIGEQLAKLKALQEALTHLNVLASGVDFGSLMSQSMQIAAEQCYLKALVKRLGVLVASVAAAEDALVAIGNALSQTQGILDNVLDSVTRATATSAFLTARLNVIKNNVRDLGDQLDHLLGTTAEGARA</sequence>
<proteinExistence type="predicted"/>
<accession>A0A2N8PAT1</accession>
<dbReference type="SUPFAM" id="SSF58100">
    <property type="entry name" value="Bacterial hemolysins"/>
    <property type="match status" value="1"/>
</dbReference>
<evidence type="ECO:0000313" key="1">
    <source>
        <dbReference type="EMBL" id="PNE38126.1"/>
    </source>
</evidence>
<evidence type="ECO:0000313" key="2">
    <source>
        <dbReference type="Proteomes" id="UP000236047"/>
    </source>
</evidence>
<dbReference type="GO" id="GO:0016020">
    <property type="term" value="C:membrane"/>
    <property type="evidence" value="ECO:0007669"/>
    <property type="project" value="InterPro"/>
</dbReference>
<dbReference type="EMBL" id="LJSN01000003">
    <property type="protein sequence ID" value="PNE38126.1"/>
    <property type="molecule type" value="Genomic_DNA"/>
</dbReference>
<organism evidence="1 2">
    <name type="scientific">Streptomyces noursei</name>
    <name type="common">Streptomyces albulus</name>
    <dbReference type="NCBI Taxonomy" id="1971"/>
    <lineage>
        <taxon>Bacteria</taxon>
        <taxon>Bacillati</taxon>
        <taxon>Actinomycetota</taxon>
        <taxon>Actinomycetes</taxon>
        <taxon>Kitasatosporales</taxon>
        <taxon>Streptomycetaceae</taxon>
        <taxon>Streptomyces</taxon>
    </lineage>
</organism>